<dbReference type="AlphaFoldDB" id="A0AAW0EZS7"/>
<dbReference type="InterPro" id="IPR050836">
    <property type="entry name" value="SDS22/Internalin_LRR"/>
</dbReference>
<evidence type="ECO:0000313" key="3">
    <source>
        <dbReference type="EMBL" id="KAK7199438.1"/>
    </source>
</evidence>
<dbReference type="EMBL" id="JAECZO010000378">
    <property type="protein sequence ID" value="KAK7199438.1"/>
    <property type="molecule type" value="Genomic_DNA"/>
</dbReference>
<evidence type="ECO:0000256" key="2">
    <source>
        <dbReference type="ARBA" id="ARBA00022737"/>
    </source>
</evidence>
<keyword evidence="4" id="KW-1185">Reference proteome</keyword>
<name>A0AAW0EZS7_9TRYP</name>
<evidence type="ECO:0000313" key="4">
    <source>
        <dbReference type="Proteomes" id="UP001430356"/>
    </source>
</evidence>
<dbReference type="Proteomes" id="UP001430356">
    <property type="component" value="Unassembled WGS sequence"/>
</dbReference>
<dbReference type="PANTHER" id="PTHR46652">
    <property type="entry name" value="LEUCINE-RICH REPEAT AND IQ DOMAIN-CONTAINING PROTEIN 1-RELATED"/>
    <property type="match status" value="1"/>
</dbReference>
<protein>
    <submittedName>
        <fullName evidence="3">Uncharacterized protein</fullName>
    </submittedName>
</protein>
<organism evidence="3 4">
    <name type="scientific">Novymonas esmeraldas</name>
    <dbReference type="NCBI Taxonomy" id="1808958"/>
    <lineage>
        <taxon>Eukaryota</taxon>
        <taxon>Discoba</taxon>
        <taxon>Euglenozoa</taxon>
        <taxon>Kinetoplastea</taxon>
        <taxon>Metakinetoplastina</taxon>
        <taxon>Trypanosomatida</taxon>
        <taxon>Trypanosomatidae</taxon>
        <taxon>Novymonas</taxon>
    </lineage>
</organism>
<evidence type="ECO:0000256" key="1">
    <source>
        <dbReference type="ARBA" id="ARBA00022614"/>
    </source>
</evidence>
<dbReference type="PANTHER" id="PTHR46652:SF3">
    <property type="entry name" value="LEUCINE-RICH REPEAT-CONTAINING PROTEIN 9"/>
    <property type="match status" value="1"/>
</dbReference>
<accession>A0AAW0EZS7</accession>
<keyword evidence="1" id="KW-0433">Leucine-rich repeat</keyword>
<keyword evidence="2" id="KW-0677">Repeat</keyword>
<sequence>MNAALRNIEALSRWHLPPREVEYRSIEEGQRILELMEETVLAQVITFMKPRRCLAMHAASPTARVYAELVRPSYNGAPCTMCLGDRLFRVVFNSVIRVRAGQDLHPGIWWLEKCRLPLRVSGTDTFGFLRDYAPALLPMVRGLTVDTDSDHEIDAADILQLEELRIESGHGAFTNCGVTPSQMTRLRTLTMGNYTAEVADFVVGLPSLTELSICSGDSTAVNMRKPACAPRLLRLSVVDPTEDTLSWIYQCASLTCLSLCVCVSDINSYLVGELRGLCKLHISATIQRPPNRPQGSRRRGNPLVENDSRVESLEGLAGAPALKCITVSHTGVHTLGELHRCPHLKTVEFGDCRGLESLEGLVGAPALECIKVSWSGVRTLGELHRCPNLKTVEFRSCTRLESLEDLVGAPALECITVSHAGIQTLGELHRCPHLKTVEFRSCKRLESLEGLVGAPALECIKASHSGVRTLGELHRCPHLKTVEFISCSIRESLEGLAGERLPESILKRF</sequence>
<dbReference type="InterPro" id="IPR032675">
    <property type="entry name" value="LRR_dom_sf"/>
</dbReference>
<dbReference type="SUPFAM" id="SSF52058">
    <property type="entry name" value="L domain-like"/>
    <property type="match status" value="1"/>
</dbReference>
<dbReference type="Gene3D" id="3.80.10.10">
    <property type="entry name" value="Ribonuclease Inhibitor"/>
    <property type="match status" value="1"/>
</dbReference>
<comment type="caution">
    <text evidence="3">The sequence shown here is derived from an EMBL/GenBank/DDBJ whole genome shotgun (WGS) entry which is preliminary data.</text>
</comment>
<reference evidence="3 4" key="1">
    <citation type="journal article" date="2021" name="MBio">
        <title>A New Model Trypanosomatid, Novymonas esmeraldas: Genomic Perception of Its 'Candidatus Pandoraea novymonadis' Endosymbiont.</title>
        <authorList>
            <person name="Zakharova A."/>
            <person name="Saura A."/>
            <person name="Butenko A."/>
            <person name="Podesvova L."/>
            <person name="Warmusova S."/>
            <person name="Kostygov A.Y."/>
            <person name="Nenarokova A."/>
            <person name="Lukes J."/>
            <person name="Opperdoes F.R."/>
            <person name="Yurchenko V."/>
        </authorList>
    </citation>
    <scope>NUCLEOTIDE SEQUENCE [LARGE SCALE GENOMIC DNA]</scope>
    <source>
        <strain evidence="3 4">E262AT.01</strain>
    </source>
</reference>
<gene>
    <name evidence="3" type="ORF">NESM_000918500</name>
</gene>
<proteinExistence type="predicted"/>